<dbReference type="EMBL" id="JACRTC010000003">
    <property type="protein sequence ID" value="MBC8570408.1"/>
    <property type="molecule type" value="Genomic_DNA"/>
</dbReference>
<evidence type="ECO:0000313" key="2">
    <source>
        <dbReference type="EMBL" id="MBC8570408.1"/>
    </source>
</evidence>
<protein>
    <recommendedName>
        <fullName evidence="4">Single cache domain-containing protein</fullName>
    </recommendedName>
</protein>
<keyword evidence="1" id="KW-0812">Transmembrane</keyword>
<evidence type="ECO:0000313" key="3">
    <source>
        <dbReference type="Proteomes" id="UP000660861"/>
    </source>
</evidence>
<dbReference type="Proteomes" id="UP000660861">
    <property type="component" value="Unassembled WGS sequence"/>
</dbReference>
<gene>
    <name evidence="2" type="ORF">H8709_06140</name>
</gene>
<organism evidence="2 3">
    <name type="scientific">Zongyangia hominis</name>
    <dbReference type="NCBI Taxonomy" id="2763677"/>
    <lineage>
        <taxon>Bacteria</taxon>
        <taxon>Bacillati</taxon>
        <taxon>Bacillota</taxon>
        <taxon>Clostridia</taxon>
        <taxon>Eubacteriales</taxon>
        <taxon>Oscillospiraceae</taxon>
        <taxon>Zongyangia</taxon>
    </lineage>
</organism>
<reference evidence="2" key="1">
    <citation type="submission" date="2020-08" db="EMBL/GenBank/DDBJ databases">
        <title>Genome public.</title>
        <authorList>
            <person name="Liu C."/>
            <person name="Sun Q."/>
        </authorList>
    </citation>
    <scope>NUCLEOTIDE SEQUENCE</scope>
    <source>
        <strain evidence="2">NSJ-54</strain>
    </source>
</reference>
<keyword evidence="3" id="KW-1185">Reference proteome</keyword>
<dbReference type="AlphaFoldDB" id="A0A926IBL5"/>
<keyword evidence="1" id="KW-0472">Membrane</keyword>
<sequence>MFRQKKEEFITVKNKRRVNLAVILVLLVLVSAVMGIMSLFLASSIRTSNLTSLGESSVDTGRGIAASLKRFALSDIRALISQKQVTDTYRSLCEYLGEIREVNGYKYLYVIYKESDGYHVLLDAQYSPSLIAGTDYIAIGGGYYPKAISKQAEKLLSRVYEGSMPLASTNTVSESENRGSTITSYIPIQDAAGNIACILAIDTAVSTADVSNGFITFYQVAAGFFGFLFAGSLIVSILYFRAQKRRKEEATDLMELK</sequence>
<evidence type="ECO:0008006" key="4">
    <source>
        <dbReference type="Google" id="ProtNLM"/>
    </source>
</evidence>
<feature type="transmembrane region" description="Helical" evidence="1">
    <location>
        <begin position="20"/>
        <end position="42"/>
    </location>
</feature>
<proteinExistence type="predicted"/>
<keyword evidence="1" id="KW-1133">Transmembrane helix</keyword>
<evidence type="ECO:0000256" key="1">
    <source>
        <dbReference type="SAM" id="Phobius"/>
    </source>
</evidence>
<accession>A0A926IBL5</accession>
<name>A0A926IBL5_9FIRM</name>
<dbReference type="RefSeq" id="WP_262397504.1">
    <property type="nucleotide sequence ID" value="NZ_JACRTC010000003.1"/>
</dbReference>
<comment type="caution">
    <text evidence="2">The sequence shown here is derived from an EMBL/GenBank/DDBJ whole genome shotgun (WGS) entry which is preliminary data.</text>
</comment>
<feature type="transmembrane region" description="Helical" evidence="1">
    <location>
        <begin position="217"/>
        <end position="240"/>
    </location>
</feature>